<protein>
    <submittedName>
        <fullName evidence="2">Uncharacterized protein</fullName>
    </submittedName>
</protein>
<dbReference type="RefSeq" id="WP_263712503.1">
    <property type="nucleotide sequence ID" value="NZ_JAOWKX010000005.1"/>
</dbReference>
<gene>
    <name evidence="2" type="ORF">OE749_10980</name>
</gene>
<evidence type="ECO:0000313" key="2">
    <source>
        <dbReference type="EMBL" id="MCV2885215.1"/>
    </source>
</evidence>
<evidence type="ECO:0000313" key="3">
    <source>
        <dbReference type="Proteomes" id="UP001652504"/>
    </source>
</evidence>
<evidence type="ECO:0000256" key="1">
    <source>
        <dbReference type="SAM" id="SignalP"/>
    </source>
</evidence>
<sequence>MTTMTMKTSLMLSIMLGASSLFSLHVSANTESATTGIETALVSVCKHAELVDSSRNTHERNTEMKPRAQMGKINYQQKIASHYKTMSCEGLSLVSVMTSNNQKTNQEQMELSRTAK</sequence>
<keyword evidence="1" id="KW-0732">Signal</keyword>
<organism evidence="2 3">
    <name type="scientific">Fluctibacter corallii</name>
    <dbReference type="NCBI Taxonomy" id="2984329"/>
    <lineage>
        <taxon>Bacteria</taxon>
        <taxon>Pseudomonadati</taxon>
        <taxon>Pseudomonadota</taxon>
        <taxon>Gammaproteobacteria</taxon>
        <taxon>Alteromonadales</taxon>
        <taxon>Alteromonadaceae</taxon>
        <taxon>Fluctibacter</taxon>
    </lineage>
</organism>
<reference evidence="2 3" key="1">
    <citation type="submission" date="2022-10" db="EMBL/GenBank/DDBJ databases">
        <title>Aestuariibacter sp. AA17 isolated from Montipora capitata coral fragment.</title>
        <authorList>
            <person name="Emsley S.A."/>
            <person name="Pfannmuller K.M."/>
            <person name="Loughran R.M."/>
            <person name="Shlafstein M."/>
            <person name="Papke E."/>
            <person name="Saw J.H."/>
            <person name="Ushijima B."/>
            <person name="Videau P."/>
        </authorList>
    </citation>
    <scope>NUCLEOTIDE SEQUENCE [LARGE SCALE GENOMIC DNA]</scope>
    <source>
        <strain evidence="2 3">AA17</strain>
    </source>
</reference>
<name>A0ABT3A9D0_9ALTE</name>
<accession>A0ABT3A9D0</accession>
<dbReference type="Proteomes" id="UP001652504">
    <property type="component" value="Unassembled WGS sequence"/>
</dbReference>
<keyword evidence="3" id="KW-1185">Reference proteome</keyword>
<comment type="caution">
    <text evidence="2">The sequence shown here is derived from an EMBL/GenBank/DDBJ whole genome shotgun (WGS) entry which is preliminary data.</text>
</comment>
<feature type="signal peptide" evidence="1">
    <location>
        <begin position="1"/>
        <end position="28"/>
    </location>
</feature>
<proteinExistence type="predicted"/>
<dbReference type="EMBL" id="JAOWKX010000005">
    <property type="protein sequence ID" value="MCV2885215.1"/>
    <property type="molecule type" value="Genomic_DNA"/>
</dbReference>
<feature type="chain" id="PRO_5047294011" evidence="1">
    <location>
        <begin position="29"/>
        <end position="116"/>
    </location>
</feature>